<sequence length="172" mass="19115">MEQRVYYGEITPQDIAEALRIRFDRGGYRVYQIGDGPKIALQITTREDSRSGGQTAIGVTLERIAKGVIVQVGKQAIWDVAASLGVTVLSLLRNPWRLLERIDDLAQDIESLQLTQEIWETIEATAHFHRASEQISQALSRLVCEYCRTPNPPENTHCVACGAPLPATFSPP</sequence>
<evidence type="ECO:0000313" key="1">
    <source>
        <dbReference type="EMBL" id="MDT8896835.1"/>
    </source>
</evidence>
<proteinExistence type="predicted"/>
<reference evidence="1 2" key="1">
    <citation type="submission" date="2023-07" db="EMBL/GenBank/DDBJ databases">
        <title>Novel species of Thermanaerothrix with wide hydrolytic capabilities.</title>
        <authorList>
            <person name="Zayulina K.S."/>
            <person name="Podosokorskaya O.A."/>
            <person name="Elcheninov A.G."/>
        </authorList>
    </citation>
    <scope>NUCLEOTIDE SEQUENCE [LARGE SCALE GENOMIC DNA]</scope>
    <source>
        <strain evidence="1 2">4228-RoL</strain>
    </source>
</reference>
<evidence type="ECO:0000313" key="2">
    <source>
        <dbReference type="Proteomes" id="UP001254165"/>
    </source>
</evidence>
<name>A0ABU3NIZ8_9CHLR</name>
<dbReference type="Proteomes" id="UP001254165">
    <property type="component" value="Unassembled WGS sequence"/>
</dbReference>
<accession>A0ABU3NIZ8</accession>
<comment type="caution">
    <text evidence="1">The sequence shown here is derived from an EMBL/GenBank/DDBJ whole genome shotgun (WGS) entry which is preliminary data.</text>
</comment>
<dbReference type="RefSeq" id="WP_315623403.1">
    <property type="nucleotide sequence ID" value="NZ_JAUHMF010000001.1"/>
</dbReference>
<organism evidence="1 2">
    <name type="scientific">Thermanaerothrix solaris</name>
    <dbReference type="NCBI Taxonomy" id="3058434"/>
    <lineage>
        <taxon>Bacteria</taxon>
        <taxon>Bacillati</taxon>
        <taxon>Chloroflexota</taxon>
        <taxon>Anaerolineae</taxon>
        <taxon>Anaerolineales</taxon>
        <taxon>Anaerolineaceae</taxon>
        <taxon>Thermanaerothrix</taxon>
    </lineage>
</organism>
<dbReference type="EMBL" id="JAUHMF010000001">
    <property type="protein sequence ID" value="MDT8896835.1"/>
    <property type="molecule type" value="Genomic_DNA"/>
</dbReference>
<keyword evidence="2" id="KW-1185">Reference proteome</keyword>
<gene>
    <name evidence="1" type="ORF">QYE77_01035</name>
</gene>
<protein>
    <submittedName>
        <fullName evidence="1">Zinc ribbon domain-containing protein</fullName>
    </submittedName>
</protein>